<keyword evidence="11" id="KW-0862">Zinc</keyword>
<evidence type="ECO:0000259" key="23">
    <source>
        <dbReference type="Pfam" id="PF17900"/>
    </source>
</evidence>
<feature type="domain" description="Aminopeptidase N-like N-terminal" evidence="23">
    <location>
        <begin position="165"/>
        <end position="354"/>
    </location>
</feature>
<evidence type="ECO:0000256" key="14">
    <source>
        <dbReference type="ARBA" id="ARBA00023049"/>
    </source>
</evidence>
<evidence type="ECO:0000256" key="1">
    <source>
        <dbReference type="ARBA" id="ARBA00001947"/>
    </source>
</evidence>
<dbReference type="PRINTS" id="PR00756">
    <property type="entry name" value="ALADIPTASE"/>
</dbReference>
<evidence type="ECO:0000313" key="24">
    <source>
        <dbReference type="Proteomes" id="UP000504635"/>
    </source>
</evidence>
<comment type="subcellular location">
    <subcellularLocation>
        <location evidence="3">Cell membrane</location>
        <topology evidence="3">Lipid-anchor</topology>
        <topology evidence="3">GPI-anchor</topology>
    </subcellularLocation>
    <subcellularLocation>
        <location evidence="2">Membrane</location>
        <topology evidence="2">Single-pass type II membrane protein</topology>
    </subcellularLocation>
</comment>
<feature type="site" description="Transition state stabilizer" evidence="19">
    <location>
        <position position="546"/>
    </location>
</feature>
<dbReference type="FunFam" id="2.60.40.1910:FF:000003">
    <property type="entry name" value="Aminopeptidase"/>
    <property type="match status" value="1"/>
</dbReference>
<dbReference type="Gene3D" id="2.60.40.1910">
    <property type="match status" value="1"/>
</dbReference>
<evidence type="ECO:0000256" key="20">
    <source>
        <dbReference type="SAM" id="Phobius"/>
    </source>
</evidence>
<dbReference type="FunFam" id="2.60.40.1730:FF:000001">
    <property type="entry name" value="Leucyl-cystinyl aminopeptidase"/>
    <property type="match status" value="1"/>
</dbReference>
<dbReference type="GO" id="GO:0043171">
    <property type="term" value="P:peptide catabolic process"/>
    <property type="evidence" value="ECO:0007669"/>
    <property type="project" value="TreeGrafter"/>
</dbReference>
<evidence type="ECO:0000256" key="15">
    <source>
        <dbReference type="ARBA" id="ARBA00023136"/>
    </source>
</evidence>
<feature type="active site" description="Proton acceptor" evidence="18">
    <location>
        <position position="461"/>
    </location>
</feature>
<feature type="domain" description="Peptidase M1 membrane alanine aminopeptidase" evidence="21">
    <location>
        <begin position="390"/>
        <end position="607"/>
    </location>
</feature>
<dbReference type="GO" id="GO:0070006">
    <property type="term" value="F:metalloaminopeptidase activity"/>
    <property type="evidence" value="ECO:0007669"/>
    <property type="project" value="TreeGrafter"/>
</dbReference>
<dbReference type="InterPro" id="IPR045357">
    <property type="entry name" value="Aminopeptidase_N-like_N"/>
</dbReference>
<dbReference type="AlphaFoldDB" id="A0A6J2XC49"/>
<evidence type="ECO:0000313" key="25">
    <source>
        <dbReference type="RefSeq" id="XP_030748726.1"/>
    </source>
</evidence>
<protein>
    <submittedName>
        <fullName evidence="25">Endoplasmic reticulum aminopeptidase 1-like isoform X1</fullName>
    </submittedName>
</protein>
<evidence type="ECO:0000256" key="16">
    <source>
        <dbReference type="ARBA" id="ARBA00023180"/>
    </source>
</evidence>
<dbReference type="Pfam" id="PF17900">
    <property type="entry name" value="Peptidase_M1_N"/>
    <property type="match status" value="1"/>
</dbReference>
<dbReference type="InterPro" id="IPR014782">
    <property type="entry name" value="Peptidase_M1_dom"/>
</dbReference>
<keyword evidence="12" id="KW-0735">Signal-anchor</keyword>
<gene>
    <name evidence="25" type="primary">LOC115876866</name>
</gene>
<feature type="domain" description="ERAP1-like C-terminal" evidence="22">
    <location>
        <begin position="689"/>
        <end position="1005"/>
    </location>
</feature>
<evidence type="ECO:0000256" key="7">
    <source>
        <dbReference type="ARBA" id="ARBA00022670"/>
    </source>
</evidence>
<dbReference type="PANTHER" id="PTHR11533">
    <property type="entry name" value="PROTEASE M1 ZINC METALLOPROTEASE"/>
    <property type="match status" value="1"/>
</dbReference>
<evidence type="ECO:0000256" key="9">
    <source>
        <dbReference type="ARBA" id="ARBA00022723"/>
    </source>
</evidence>
<reference evidence="25" key="1">
    <citation type="submission" date="2025-08" db="UniProtKB">
        <authorList>
            <consortium name="RefSeq"/>
        </authorList>
    </citation>
    <scope>IDENTIFICATION</scope>
    <source>
        <tissue evidence="25">Gonads</tissue>
    </source>
</reference>
<evidence type="ECO:0000256" key="3">
    <source>
        <dbReference type="ARBA" id="ARBA00004609"/>
    </source>
</evidence>
<evidence type="ECO:0000256" key="6">
    <source>
        <dbReference type="ARBA" id="ARBA00022622"/>
    </source>
</evidence>
<keyword evidence="13 20" id="KW-1133">Transmembrane helix</keyword>
<evidence type="ECO:0000259" key="21">
    <source>
        <dbReference type="Pfam" id="PF01433"/>
    </source>
</evidence>
<evidence type="ECO:0000256" key="11">
    <source>
        <dbReference type="ARBA" id="ARBA00022833"/>
    </source>
</evidence>
<keyword evidence="16" id="KW-0325">Glycoprotein</keyword>
<evidence type="ECO:0000256" key="19">
    <source>
        <dbReference type="PIRSR" id="PIRSR634016-4"/>
    </source>
</evidence>
<evidence type="ECO:0000256" key="17">
    <source>
        <dbReference type="ARBA" id="ARBA00023288"/>
    </source>
</evidence>
<dbReference type="InterPro" id="IPR034016">
    <property type="entry name" value="M1_APN-typ"/>
</dbReference>
<keyword evidence="5" id="KW-0031">Aminopeptidase</keyword>
<dbReference type="GeneID" id="115876866"/>
<evidence type="ECO:0000256" key="10">
    <source>
        <dbReference type="ARBA" id="ARBA00022801"/>
    </source>
</evidence>
<dbReference type="GO" id="GO:0005615">
    <property type="term" value="C:extracellular space"/>
    <property type="evidence" value="ECO:0007669"/>
    <property type="project" value="TreeGrafter"/>
</dbReference>
<dbReference type="FunCoup" id="A0A6J2XC49">
    <property type="interactions" value="35"/>
</dbReference>
<dbReference type="GO" id="GO:0006508">
    <property type="term" value="P:proteolysis"/>
    <property type="evidence" value="ECO:0007669"/>
    <property type="project" value="UniProtKB-KW"/>
</dbReference>
<feature type="transmembrane region" description="Helical" evidence="20">
    <location>
        <begin position="91"/>
        <end position="113"/>
    </location>
</feature>
<dbReference type="RefSeq" id="XP_030748726.1">
    <property type="nucleotide sequence ID" value="XM_030892866.1"/>
</dbReference>
<dbReference type="KEGG" id="soy:115876866"/>
<keyword evidence="10" id="KW-0378">Hydrolase</keyword>
<dbReference type="Gene3D" id="2.60.40.1730">
    <property type="entry name" value="tricorn interacting facor f3 domain"/>
    <property type="match status" value="1"/>
</dbReference>
<dbReference type="Gene3D" id="1.10.390.10">
    <property type="entry name" value="Neutral Protease Domain 2"/>
    <property type="match status" value="1"/>
</dbReference>
<evidence type="ECO:0000256" key="18">
    <source>
        <dbReference type="PIRSR" id="PIRSR634016-1"/>
    </source>
</evidence>
<dbReference type="FunFam" id="1.25.50.20:FF:000005">
    <property type="entry name" value="Aminopeptidase N-like protein"/>
    <property type="match status" value="1"/>
</dbReference>
<dbReference type="InterPro" id="IPR001930">
    <property type="entry name" value="Peptidase_M1"/>
</dbReference>
<dbReference type="PANTHER" id="PTHR11533:SF299">
    <property type="entry name" value="AMINOPEPTIDASE"/>
    <property type="match status" value="1"/>
</dbReference>
<proteinExistence type="inferred from homology"/>
<keyword evidence="15 20" id="KW-0472">Membrane</keyword>
<evidence type="ECO:0000256" key="13">
    <source>
        <dbReference type="ARBA" id="ARBA00022989"/>
    </source>
</evidence>
<dbReference type="Proteomes" id="UP000504635">
    <property type="component" value="Unplaced"/>
</dbReference>
<dbReference type="Gene3D" id="1.25.50.20">
    <property type="match status" value="1"/>
</dbReference>
<dbReference type="GO" id="GO:0005737">
    <property type="term" value="C:cytoplasm"/>
    <property type="evidence" value="ECO:0007669"/>
    <property type="project" value="TreeGrafter"/>
</dbReference>
<name>A0A6J2XC49_SITOR</name>
<keyword evidence="24" id="KW-1185">Reference proteome</keyword>
<dbReference type="GO" id="GO:0008270">
    <property type="term" value="F:zinc ion binding"/>
    <property type="evidence" value="ECO:0007669"/>
    <property type="project" value="InterPro"/>
</dbReference>
<keyword evidence="7" id="KW-0645">Protease</keyword>
<comment type="cofactor">
    <cofactor evidence="1">
        <name>Zn(2+)</name>
        <dbReference type="ChEBI" id="CHEBI:29105"/>
    </cofactor>
</comment>
<dbReference type="SUPFAM" id="SSF55486">
    <property type="entry name" value="Metalloproteases ('zincins'), catalytic domain"/>
    <property type="match status" value="1"/>
</dbReference>
<dbReference type="SUPFAM" id="SSF63737">
    <property type="entry name" value="Leukotriene A4 hydrolase N-terminal domain"/>
    <property type="match status" value="1"/>
</dbReference>
<dbReference type="FunFam" id="1.10.390.10:FF:000006">
    <property type="entry name" value="Puromycin-sensitive aminopeptidase"/>
    <property type="match status" value="1"/>
</dbReference>
<accession>A0A6J2XC49</accession>
<evidence type="ECO:0000256" key="2">
    <source>
        <dbReference type="ARBA" id="ARBA00004606"/>
    </source>
</evidence>
<keyword evidence="17" id="KW-0449">Lipoprotein</keyword>
<organism evidence="24 25">
    <name type="scientific">Sitophilus oryzae</name>
    <name type="common">Rice weevil</name>
    <name type="synonym">Curculio oryzae</name>
    <dbReference type="NCBI Taxonomy" id="7048"/>
    <lineage>
        <taxon>Eukaryota</taxon>
        <taxon>Metazoa</taxon>
        <taxon>Ecdysozoa</taxon>
        <taxon>Arthropoda</taxon>
        <taxon>Hexapoda</taxon>
        <taxon>Insecta</taxon>
        <taxon>Pterygota</taxon>
        <taxon>Neoptera</taxon>
        <taxon>Endopterygota</taxon>
        <taxon>Coleoptera</taxon>
        <taxon>Polyphaga</taxon>
        <taxon>Cucujiformia</taxon>
        <taxon>Curculionidae</taxon>
        <taxon>Dryophthorinae</taxon>
        <taxon>Sitophilus</taxon>
    </lineage>
</organism>
<keyword evidence="6" id="KW-0336">GPI-anchor</keyword>
<dbReference type="InterPro" id="IPR024571">
    <property type="entry name" value="ERAP1-like_C_dom"/>
</dbReference>
<keyword evidence="9" id="KW-0479">Metal-binding</keyword>
<dbReference type="Pfam" id="PF11838">
    <property type="entry name" value="ERAP1_C"/>
    <property type="match status" value="1"/>
</dbReference>
<dbReference type="GO" id="GO:0005886">
    <property type="term" value="C:plasma membrane"/>
    <property type="evidence" value="ECO:0007669"/>
    <property type="project" value="UniProtKB-SubCell"/>
</dbReference>
<keyword evidence="14" id="KW-0482">Metalloprotease</keyword>
<dbReference type="InterPro" id="IPR042097">
    <property type="entry name" value="Aminopeptidase_N-like_N_sf"/>
</dbReference>
<sequence>MQSNSGPSSRDIIRLEPLGKFKQTQNGNVLKQGTGTNHAQITHSICQSSPLIHNPCDTGGGVAGTDSPTGQPQKKSLYENNGVAACSHNRALCIATIVFALLFTIAIIIAFTGPQSALFTDCTCAGEKPPNYVDEGTNMTRTFIPKATNGQIFPWNNIRLPTTLKPSRYNLTIHPNLTTLEVRGQVYIEFHCEKDTHFIVLHSQNLTILDKLVQDKRGHNLTIVKILEYTGGQQLYIETREKFKKRHNYTLTIRFNTRLSKESYGFYISSYVSSDGDRRYLATTNFEPKYARTAFPCFDEPHFKAKFKLTIFRDRFHIALFNTPVVNTDDLGFYMGTGLLRDDFQETLEMSTYLVAFIVCDYTNLRKETERGLSVSVYTPPPSKNQTYIALNTATHILDFFEEFFGIPYPLPKLDLVSIPNFIEDAAENWGLITFRDIISYDSKQSSTSAEQWIVKTITREIVQQWFGNLVSMKWWDNLWLFHGFATYLEYLGVDSYYPNWRMMDQFIIDKTQPAMALDALVSSHSINILVQNPSDIDNIFDTISYSKGAAIIHMLCNFLHEEVLQNGLNDYLTTYKYSTSDAKDIWNIFTRNTNQSLDVKTVMETWTHQMGFPLISISKEGNEILASQTRFLLTADSGNATHLQPKSKYDYKWYVPLTYITSNDSEVVNSVWLNMTDVRFEVDPDIKWIKANVNQSGFYRVTYDEDMWQSLIQILKKNHTIFSTADRASLIDDAFTLCRAGLLKATIPLELSLYLVKERDYVPWATAIEHFQNWARRMSESLPYKLFLKYMRYLLKPITQYVGWKSSGSHINQLIRSKVLSAAVLCELNETVTQAKVLFQKWMTHNETIDPNLREVVYSSGIKFGGMAEWQFCWNTYNSTNIPSERRLLLKALGQPRGDPWLLQRYLIETLDRNTIRPEDVTIVLEVVAANPEGKLLAWRHLKAYWPTMHSLFGNSTSMMGSLISAVTAHLSTPYDYYEVTTYFTGMNVGSASRALQQSLEIIQLNINWLNKNKEDIYTWLRKNLN</sequence>
<dbReference type="InterPro" id="IPR050344">
    <property type="entry name" value="Peptidase_M1_aminopeptidases"/>
</dbReference>
<dbReference type="CDD" id="cd09601">
    <property type="entry name" value="M1_APN-Q_like"/>
    <property type="match status" value="1"/>
</dbReference>
<dbReference type="InParanoid" id="A0A6J2XC49"/>
<evidence type="ECO:0000256" key="12">
    <source>
        <dbReference type="ARBA" id="ARBA00022968"/>
    </source>
</evidence>
<dbReference type="GO" id="GO:0042277">
    <property type="term" value="F:peptide binding"/>
    <property type="evidence" value="ECO:0007669"/>
    <property type="project" value="TreeGrafter"/>
</dbReference>
<keyword evidence="8 20" id="KW-0812">Transmembrane</keyword>
<dbReference type="OrthoDB" id="6750768at2759"/>
<dbReference type="Pfam" id="PF01433">
    <property type="entry name" value="Peptidase_M1"/>
    <property type="match status" value="1"/>
</dbReference>
<evidence type="ECO:0000256" key="8">
    <source>
        <dbReference type="ARBA" id="ARBA00022692"/>
    </source>
</evidence>
<dbReference type="InterPro" id="IPR027268">
    <property type="entry name" value="Peptidase_M4/M1_CTD_sf"/>
</dbReference>
<evidence type="ECO:0000256" key="5">
    <source>
        <dbReference type="ARBA" id="ARBA00022438"/>
    </source>
</evidence>
<evidence type="ECO:0000259" key="22">
    <source>
        <dbReference type="Pfam" id="PF11838"/>
    </source>
</evidence>
<dbReference type="GO" id="GO:0098552">
    <property type="term" value="C:side of membrane"/>
    <property type="evidence" value="ECO:0007669"/>
    <property type="project" value="UniProtKB-KW"/>
</dbReference>
<evidence type="ECO:0000256" key="4">
    <source>
        <dbReference type="ARBA" id="ARBA00010136"/>
    </source>
</evidence>
<comment type="similarity">
    <text evidence="4">Belongs to the peptidase M1 family.</text>
</comment>